<keyword evidence="4 8" id="KW-0812">Transmembrane</keyword>
<dbReference type="Gene3D" id="2.170.130.10">
    <property type="entry name" value="TonB-dependent receptor, plug domain"/>
    <property type="match status" value="1"/>
</dbReference>
<reference evidence="13 14" key="1">
    <citation type="submission" date="2024-08" db="EMBL/GenBank/DDBJ databases">
        <authorList>
            <person name="Ishaq N."/>
        </authorList>
    </citation>
    <scope>NUCLEOTIDE SEQUENCE [LARGE SCALE GENOMIC DNA]</scope>
    <source>
        <strain evidence="13 14">DSM 18651</strain>
    </source>
</reference>
<dbReference type="RefSeq" id="WP_371837068.1">
    <property type="nucleotide sequence ID" value="NZ_JBGMEK010000001.1"/>
</dbReference>
<keyword evidence="3 8" id="KW-1134">Transmembrane beta strand</keyword>
<dbReference type="Proteomes" id="UP001569428">
    <property type="component" value="Unassembled WGS sequence"/>
</dbReference>
<evidence type="ECO:0000256" key="3">
    <source>
        <dbReference type="ARBA" id="ARBA00022452"/>
    </source>
</evidence>
<evidence type="ECO:0000313" key="13">
    <source>
        <dbReference type="EMBL" id="MFA0809450.1"/>
    </source>
</evidence>
<dbReference type="PROSITE" id="PS52016">
    <property type="entry name" value="TONB_DEPENDENT_REC_3"/>
    <property type="match status" value="1"/>
</dbReference>
<comment type="subcellular location">
    <subcellularLocation>
        <location evidence="1 8">Cell outer membrane</location>
        <topology evidence="1 8">Multi-pass membrane protein</topology>
    </subcellularLocation>
</comment>
<dbReference type="Pfam" id="PF00593">
    <property type="entry name" value="TonB_dep_Rec_b-barrel"/>
    <property type="match status" value="1"/>
</dbReference>
<evidence type="ECO:0000259" key="12">
    <source>
        <dbReference type="Pfam" id="PF07715"/>
    </source>
</evidence>
<dbReference type="PANTHER" id="PTHR30069:SF27">
    <property type="entry name" value="BLL4766 PROTEIN"/>
    <property type="match status" value="1"/>
</dbReference>
<organism evidence="13 14">
    <name type="scientific">Microbulbifer epialgicus</name>
    <dbReference type="NCBI Taxonomy" id="393907"/>
    <lineage>
        <taxon>Bacteria</taxon>
        <taxon>Pseudomonadati</taxon>
        <taxon>Pseudomonadota</taxon>
        <taxon>Gammaproteobacteria</taxon>
        <taxon>Cellvibrionales</taxon>
        <taxon>Microbulbiferaceae</taxon>
        <taxon>Microbulbifer</taxon>
    </lineage>
</organism>
<keyword evidence="6 8" id="KW-0472">Membrane</keyword>
<accession>A0ABV4NTV5</accession>
<evidence type="ECO:0000256" key="2">
    <source>
        <dbReference type="ARBA" id="ARBA00022448"/>
    </source>
</evidence>
<keyword evidence="5 9" id="KW-0798">TonB box</keyword>
<evidence type="ECO:0000256" key="10">
    <source>
        <dbReference type="SAM" id="SignalP"/>
    </source>
</evidence>
<keyword evidence="2 8" id="KW-0813">Transport</keyword>
<evidence type="ECO:0000256" key="5">
    <source>
        <dbReference type="ARBA" id="ARBA00023077"/>
    </source>
</evidence>
<gene>
    <name evidence="13" type="ORF">ACCI49_00840</name>
</gene>
<keyword evidence="14" id="KW-1185">Reference proteome</keyword>
<feature type="domain" description="TonB-dependent receptor-like beta-barrel" evidence="11">
    <location>
        <begin position="265"/>
        <end position="670"/>
    </location>
</feature>
<dbReference type="InterPro" id="IPR012910">
    <property type="entry name" value="Plug_dom"/>
</dbReference>
<dbReference type="InterPro" id="IPR000531">
    <property type="entry name" value="Beta-barrel_TonB"/>
</dbReference>
<dbReference type="Gene3D" id="2.40.170.20">
    <property type="entry name" value="TonB-dependent receptor, beta-barrel domain"/>
    <property type="match status" value="1"/>
</dbReference>
<evidence type="ECO:0000256" key="6">
    <source>
        <dbReference type="ARBA" id="ARBA00023136"/>
    </source>
</evidence>
<keyword evidence="13" id="KW-0675">Receptor</keyword>
<feature type="signal peptide" evidence="10">
    <location>
        <begin position="1"/>
        <end position="19"/>
    </location>
</feature>
<name>A0ABV4NTV5_9GAMM</name>
<feature type="chain" id="PRO_5047223287" evidence="10">
    <location>
        <begin position="20"/>
        <end position="728"/>
    </location>
</feature>
<comment type="caution">
    <text evidence="13">The sequence shown here is derived from an EMBL/GenBank/DDBJ whole genome shotgun (WGS) entry which is preliminary data.</text>
</comment>
<evidence type="ECO:0000256" key="4">
    <source>
        <dbReference type="ARBA" id="ARBA00022692"/>
    </source>
</evidence>
<evidence type="ECO:0000256" key="7">
    <source>
        <dbReference type="ARBA" id="ARBA00023237"/>
    </source>
</evidence>
<dbReference type="InterPro" id="IPR039426">
    <property type="entry name" value="TonB-dep_rcpt-like"/>
</dbReference>
<feature type="domain" description="TonB-dependent receptor plug" evidence="12">
    <location>
        <begin position="55"/>
        <end position="163"/>
    </location>
</feature>
<evidence type="ECO:0000259" key="11">
    <source>
        <dbReference type="Pfam" id="PF00593"/>
    </source>
</evidence>
<keyword evidence="7 8" id="KW-0998">Cell outer membrane</keyword>
<dbReference type="InterPro" id="IPR037066">
    <property type="entry name" value="Plug_dom_sf"/>
</dbReference>
<comment type="similarity">
    <text evidence="8 9">Belongs to the TonB-dependent receptor family.</text>
</comment>
<keyword evidence="10" id="KW-0732">Signal</keyword>
<protein>
    <submittedName>
        <fullName evidence="13">TonB-dependent receptor plug domain-containing protein</fullName>
    </submittedName>
</protein>
<dbReference type="PANTHER" id="PTHR30069">
    <property type="entry name" value="TONB-DEPENDENT OUTER MEMBRANE RECEPTOR"/>
    <property type="match status" value="1"/>
</dbReference>
<dbReference type="Pfam" id="PF07715">
    <property type="entry name" value="Plug"/>
    <property type="match status" value="1"/>
</dbReference>
<evidence type="ECO:0000256" key="8">
    <source>
        <dbReference type="PROSITE-ProRule" id="PRU01360"/>
    </source>
</evidence>
<proteinExistence type="inferred from homology"/>
<dbReference type="InterPro" id="IPR036942">
    <property type="entry name" value="Beta-barrel_TonB_sf"/>
</dbReference>
<evidence type="ECO:0000256" key="9">
    <source>
        <dbReference type="RuleBase" id="RU003357"/>
    </source>
</evidence>
<evidence type="ECO:0000313" key="14">
    <source>
        <dbReference type="Proteomes" id="UP001569428"/>
    </source>
</evidence>
<dbReference type="EMBL" id="JBGMEK010000001">
    <property type="protein sequence ID" value="MFA0809450.1"/>
    <property type="molecule type" value="Genomic_DNA"/>
</dbReference>
<sequence>MNVKIKGCMVMFLSLQGFAMSGTTAANEFEDMEFDSFDETGVPVLVTPTRLKQSKHDIPASVTRIEAAELQDLQIRTIPEVLRYVAGMAVGYASGNQPRINYHGTNGLIPRRMQILIDGMSVYRAGYAEVTWPLLPITIQDVWAIEVTRAPSSPTYGQNSMMAVINIITKDPAQVQEPQLITRYGDQGTRDVYTQFGDSPSESFSYRVSLAKEIDDGFDKNFVGEERRDGTDMNHLNAKAKLNLSEATDLNMFIGFSEGVTELEYRDNQQTTFPDIDNTAQYYQADLRHVFSAKHELKVKSYFTQIDQDVSWTTSQPLALFLPSLRELHFQNSDYAAAIVAGQMPSGGTAQDDALAMTVLQEIASLGVSAFDQTYIEVNEDAVESKFDIEVEDTYILTDSFRFVVGAGATKQSLESETLVAGKAENWGARVFGNGEYRQGKFVLNLGAMIEDEENLDSPELSPRLGLNYRIAPSNTIRYAISRSVRTPDLLETDRDWNYEVAGPGVPVAGQMSKYFYYNAKAENDLIPEEIVSNEIGLYGYHNVNLTRGGVSTLEYDLKVFYDEMKDLVSEKPLFFDYHPTNNTENTLKGAEFELDYFVRGGYLPYFLDSMKIHANYAYLETDTNNFYERSLYARHTGALYSIFYFPNNMHVSLAYYGNSEVNGEPFDGYEIGAGKTFMFNGGSDLSISGKIIYHPDEVNEFTVSETFNVQNNYDDATSLYLTARYSF</sequence>
<evidence type="ECO:0000256" key="1">
    <source>
        <dbReference type="ARBA" id="ARBA00004571"/>
    </source>
</evidence>
<dbReference type="SUPFAM" id="SSF56935">
    <property type="entry name" value="Porins"/>
    <property type="match status" value="1"/>
</dbReference>